<dbReference type="EMBL" id="JACEIK010003395">
    <property type="protein sequence ID" value="MCD9641589.1"/>
    <property type="molecule type" value="Genomic_DNA"/>
</dbReference>
<protein>
    <submittedName>
        <fullName evidence="1">Uncharacterized protein</fullName>
    </submittedName>
</protein>
<accession>A0ABS8V608</accession>
<keyword evidence="2" id="KW-1185">Reference proteome</keyword>
<proteinExistence type="predicted"/>
<gene>
    <name evidence="1" type="ORF">HAX54_027817</name>
</gene>
<comment type="caution">
    <text evidence="1">The sequence shown here is derived from an EMBL/GenBank/DDBJ whole genome shotgun (WGS) entry which is preliminary data.</text>
</comment>
<evidence type="ECO:0000313" key="1">
    <source>
        <dbReference type="EMBL" id="MCD9641589.1"/>
    </source>
</evidence>
<dbReference type="Proteomes" id="UP000823775">
    <property type="component" value="Unassembled WGS sequence"/>
</dbReference>
<reference evidence="1 2" key="1">
    <citation type="journal article" date="2021" name="BMC Genomics">
        <title>Datura genome reveals duplications of psychoactive alkaloid biosynthetic genes and high mutation rate following tissue culture.</title>
        <authorList>
            <person name="Rajewski A."/>
            <person name="Carter-House D."/>
            <person name="Stajich J."/>
            <person name="Litt A."/>
        </authorList>
    </citation>
    <scope>NUCLEOTIDE SEQUENCE [LARGE SCALE GENOMIC DNA]</scope>
    <source>
        <strain evidence="1">AR-01</strain>
    </source>
</reference>
<organism evidence="1 2">
    <name type="scientific">Datura stramonium</name>
    <name type="common">Jimsonweed</name>
    <name type="synonym">Common thornapple</name>
    <dbReference type="NCBI Taxonomy" id="4076"/>
    <lineage>
        <taxon>Eukaryota</taxon>
        <taxon>Viridiplantae</taxon>
        <taxon>Streptophyta</taxon>
        <taxon>Embryophyta</taxon>
        <taxon>Tracheophyta</taxon>
        <taxon>Spermatophyta</taxon>
        <taxon>Magnoliopsida</taxon>
        <taxon>eudicotyledons</taxon>
        <taxon>Gunneridae</taxon>
        <taxon>Pentapetalae</taxon>
        <taxon>asterids</taxon>
        <taxon>lamiids</taxon>
        <taxon>Solanales</taxon>
        <taxon>Solanaceae</taxon>
        <taxon>Solanoideae</taxon>
        <taxon>Datureae</taxon>
        <taxon>Datura</taxon>
    </lineage>
</organism>
<name>A0ABS8V608_DATST</name>
<evidence type="ECO:0000313" key="2">
    <source>
        <dbReference type="Proteomes" id="UP000823775"/>
    </source>
</evidence>
<sequence length="165" mass="18654">MEVYSDWGEGLVDVSIRRLAVVLFRRCCGCGCPVVGRTVRGDKEGEEEATDLGAFPARRGAGAGRALLLLETVAWFTGEDMGLGDFFGRETGKEAAIEIRRWRREEEDEGECSGEEMVVMEFSRLLVEVRPEKPRERRRRRTVLGYLIGVNGGKGEEKREMRRLL</sequence>